<keyword evidence="4 5" id="KW-0067">ATP-binding</keyword>
<dbReference type="Pfam" id="PF00004">
    <property type="entry name" value="AAA"/>
    <property type="match status" value="2"/>
</dbReference>
<dbReference type="GO" id="GO:0003723">
    <property type="term" value="F:RNA binding"/>
    <property type="evidence" value="ECO:0007669"/>
    <property type="project" value="TreeGrafter"/>
</dbReference>
<reference evidence="7" key="1">
    <citation type="submission" date="2011-03" db="EMBL/GenBank/DDBJ databases">
        <title>The Genome Sequence of Nematocida sp1 strain ERTm2.</title>
        <authorList>
            <consortium name="The Broad Institute Genome Sequencing Platform"/>
            <consortium name="The Broad Institute Genome Sequencing Center for Infectious Disease"/>
            <person name="Cuomo C."/>
            <person name="Troemel E."/>
            <person name="Young S.K."/>
            <person name="Zeng Q."/>
            <person name="Gargeya S."/>
            <person name="Fitzgerald M."/>
            <person name="Haas B."/>
            <person name="Abouelleil A."/>
            <person name="Alvarado L."/>
            <person name="Arachchi H.M."/>
            <person name="Berlin A."/>
            <person name="Brown A."/>
            <person name="Chapman S.B."/>
            <person name="Chen Z."/>
            <person name="Dunbar C."/>
            <person name="Freedman E."/>
            <person name="Gearin G."/>
            <person name="Gellesch M."/>
            <person name="Goldberg J."/>
            <person name="Griggs A."/>
            <person name="Gujja S."/>
            <person name="Heilman E.R."/>
            <person name="Heiman D."/>
            <person name="Howarth C."/>
            <person name="Larson L."/>
            <person name="Lui A."/>
            <person name="MacDonald P.J.P."/>
            <person name="Mehta T."/>
            <person name="Montmayeur A."/>
            <person name="Murphy C."/>
            <person name="Neiman D."/>
            <person name="Pearson M."/>
            <person name="Priest M."/>
            <person name="Roberts A."/>
            <person name="Saif S."/>
            <person name="Shea T."/>
            <person name="Shenoy N."/>
            <person name="Sisk P."/>
            <person name="Stolte C."/>
            <person name="Sykes S."/>
            <person name="White J."/>
            <person name="Yandava C."/>
            <person name="Wortman J."/>
            <person name="Nusbaum C."/>
            <person name="Birren B."/>
        </authorList>
    </citation>
    <scope>NUCLEOTIDE SEQUENCE</scope>
    <source>
        <strain evidence="7">ERTm2</strain>
    </source>
</reference>
<dbReference type="Gene3D" id="3.40.50.300">
    <property type="entry name" value="P-loop containing nucleotide triphosphate hydrolases"/>
    <property type="match status" value="2"/>
</dbReference>
<name>H8Z941_NEMA1</name>
<dbReference type="GO" id="GO:0016887">
    <property type="term" value="F:ATP hydrolysis activity"/>
    <property type="evidence" value="ECO:0007669"/>
    <property type="project" value="InterPro"/>
</dbReference>
<dbReference type="GO" id="GO:0042254">
    <property type="term" value="P:ribosome biogenesis"/>
    <property type="evidence" value="ECO:0007669"/>
    <property type="project" value="TreeGrafter"/>
</dbReference>
<protein>
    <recommendedName>
        <fullName evidence="6">AAA+ ATPase domain-containing protein</fullName>
    </recommendedName>
</protein>
<dbReference type="GO" id="GO:0005524">
    <property type="term" value="F:ATP binding"/>
    <property type="evidence" value="ECO:0007669"/>
    <property type="project" value="UniProtKB-KW"/>
</dbReference>
<dbReference type="Pfam" id="PF17862">
    <property type="entry name" value="AAA_lid_3"/>
    <property type="match status" value="1"/>
</dbReference>
<keyword evidence="2" id="KW-0677">Repeat</keyword>
<feature type="domain" description="AAA+ ATPase" evidence="6">
    <location>
        <begin position="335"/>
        <end position="471"/>
    </location>
</feature>
<feature type="domain" description="AAA+ ATPase" evidence="6">
    <location>
        <begin position="66"/>
        <end position="200"/>
    </location>
</feature>
<evidence type="ECO:0000256" key="4">
    <source>
        <dbReference type="ARBA" id="ARBA00022840"/>
    </source>
</evidence>
<proteinExistence type="inferred from homology"/>
<gene>
    <name evidence="7" type="ORF">NERG_00112</name>
</gene>
<dbReference type="PANTHER" id="PTHR23077">
    <property type="entry name" value="AAA-FAMILY ATPASE"/>
    <property type="match status" value="1"/>
</dbReference>
<dbReference type="EMBL" id="JH604633">
    <property type="protein sequence ID" value="EHY66472.1"/>
    <property type="molecule type" value="Genomic_DNA"/>
</dbReference>
<evidence type="ECO:0000256" key="1">
    <source>
        <dbReference type="ARBA" id="ARBA00006914"/>
    </source>
</evidence>
<accession>H8Z941</accession>
<evidence type="ECO:0000256" key="2">
    <source>
        <dbReference type="ARBA" id="ARBA00022737"/>
    </source>
</evidence>
<dbReference type="Gene3D" id="1.10.8.60">
    <property type="match status" value="2"/>
</dbReference>
<evidence type="ECO:0000313" key="7">
    <source>
        <dbReference type="EMBL" id="EHY66472.1"/>
    </source>
</evidence>
<dbReference type="GO" id="GO:1990275">
    <property type="term" value="F:preribosome binding"/>
    <property type="evidence" value="ECO:0007669"/>
    <property type="project" value="TreeGrafter"/>
</dbReference>
<comment type="similarity">
    <text evidence="1 5">Belongs to the AAA ATPase family.</text>
</comment>
<evidence type="ECO:0000256" key="3">
    <source>
        <dbReference type="ARBA" id="ARBA00022741"/>
    </source>
</evidence>
<dbReference type="InterPro" id="IPR050168">
    <property type="entry name" value="AAA_ATPase_domain"/>
</dbReference>
<dbReference type="AlphaFoldDB" id="H8Z941"/>
<dbReference type="InterPro" id="IPR003959">
    <property type="entry name" value="ATPase_AAA_core"/>
</dbReference>
<dbReference type="HOGENOM" id="CLU_000688_8_3_1"/>
<dbReference type="PROSITE" id="PS00674">
    <property type="entry name" value="AAA"/>
    <property type="match status" value="1"/>
</dbReference>
<dbReference type="FunFam" id="3.40.50.300:FF:000018">
    <property type="entry name" value="Cell division control 48"/>
    <property type="match status" value="1"/>
</dbReference>
<dbReference type="PANTHER" id="PTHR23077:SF171">
    <property type="entry name" value="NUCLEAR VALOSIN-CONTAINING PROTEIN-LIKE"/>
    <property type="match status" value="1"/>
</dbReference>
<dbReference type="InterPro" id="IPR003960">
    <property type="entry name" value="ATPase_AAA_CS"/>
</dbReference>
<dbReference type="Proteomes" id="UP000005622">
    <property type="component" value="Unassembled WGS sequence"/>
</dbReference>
<evidence type="ECO:0000259" key="6">
    <source>
        <dbReference type="SMART" id="SM00382"/>
    </source>
</evidence>
<dbReference type="STRING" id="944018.H8Z941"/>
<dbReference type="GO" id="GO:0005634">
    <property type="term" value="C:nucleus"/>
    <property type="evidence" value="ECO:0007669"/>
    <property type="project" value="TreeGrafter"/>
</dbReference>
<evidence type="ECO:0000256" key="5">
    <source>
        <dbReference type="RuleBase" id="RU003651"/>
    </source>
</evidence>
<dbReference type="SUPFAM" id="SSF52540">
    <property type="entry name" value="P-loop containing nucleoside triphosphate hydrolases"/>
    <property type="match status" value="2"/>
</dbReference>
<keyword evidence="3 5" id="KW-0547">Nucleotide-binding</keyword>
<dbReference type="SMART" id="SM00382">
    <property type="entry name" value="AAA"/>
    <property type="match status" value="2"/>
</dbReference>
<sequence>MSSYNKRIRENYLSTRVNDEREKMTLQNIYTFDKMAGIDRQKKEIMEALKMPLEHYKYYEQIGVDPAGGILIHGPCGCGKTAFANAAAKEAGLPIFPITRGDFISKSGASEDNASAVLEKAVSFSPAIILIDDIDRFCMKREGLDNESDKRVVLRVVEFISALPKKVLVIATATSADDIDPILRRSGRLEREIKLMVPTENERKLIVQKLFSATVNKNLDYQKITKATPGYVGADIKLLVTEAGHSAVRRAVREKENISASAGGRRESLLAITQGDVCEALAKVQPVAKKEGFTTASDISLDDVGAMEHIKKVLEMAIVQPSLYPERFIKVGIQRPAGVLLYGPPGTGKTMLARAISNKTHCNFISVKGPELISMYYGESERAIRKLFARAKASQPCVIFFDEIDSICRKRDAGASKFGDTLVNQLLIEMDGLEGRGAVYVLGATNRIDILDRALLRPGRFDNIIEVLPPTPLELIEILSKKLSKLAVDKNVNLGALYLEGLTGAEIDLLIREAGNVCLQETPLYSDPVIGQAHLEYALEKIRDKIYTLQK</sequence>
<dbReference type="InterPro" id="IPR027417">
    <property type="entry name" value="P-loop_NTPase"/>
</dbReference>
<organism evidence="7">
    <name type="scientific">Nematocida ausubeli (strain ATCC PRA-371 / ERTm2)</name>
    <name type="common">Nematode killer fungus</name>
    <dbReference type="NCBI Taxonomy" id="1913371"/>
    <lineage>
        <taxon>Eukaryota</taxon>
        <taxon>Fungi</taxon>
        <taxon>Fungi incertae sedis</taxon>
        <taxon>Microsporidia</taxon>
        <taxon>Nematocida</taxon>
    </lineage>
</organism>
<dbReference type="InterPro" id="IPR003593">
    <property type="entry name" value="AAA+_ATPase"/>
</dbReference>
<dbReference type="InterPro" id="IPR041569">
    <property type="entry name" value="AAA_lid_3"/>
</dbReference>